<dbReference type="RefSeq" id="XP_008868008.1">
    <property type="nucleotide sequence ID" value="XM_008869786.1"/>
</dbReference>
<organism evidence="1">
    <name type="scientific">Aphanomyces invadans</name>
    <dbReference type="NCBI Taxonomy" id="157072"/>
    <lineage>
        <taxon>Eukaryota</taxon>
        <taxon>Sar</taxon>
        <taxon>Stramenopiles</taxon>
        <taxon>Oomycota</taxon>
        <taxon>Saprolegniomycetes</taxon>
        <taxon>Saprolegniales</taxon>
        <taxon>Verrucalvaceae</taxon>
        <taxon>Aphanomyces</taxon>
    </lineage>
</organism>
<dbReference type="GeneID" id="20082195"/>
<proteinExistence type="predicted"/>
<dbReference type="GO" id="GO:0003676">
    <property type="term" value="F:nucleic acid binding"/>
    <property type="evidence" value="ECO:0007669"/>
    <property type="project" value="InterPro"/>
</dbReference>
<dbReference type="InterPro" id="IPR036397">
    <property type="entry name" value="RNaseH_sf"/>
</dbReference>
<evidence type="ECO:0000313" key="1">
    <source>
        <dbReference type="EMBL" id="ETW03779.1"/>
    </source>
</evidence>
<dbReference type="AlphaFoldDB" id="A0A024UBX6"/>
<sequence>MHFDDLMDYVHVDEKWIFTTKVKHTYYLAPGEEPPHRTCKSKTHIMKVMFLSAVARPRWDNSTQSWFDGKFGTWHFTEWVPAQRTSRSRPKGTLELKPVVVNCVDMATLNANFLTVQTCFQETMRAAGNNNYKIPHMKKKQLLHQVLGGLQLLEGMDLAHMMEQLDKEVSEDLAMVAICSELEELKPVDPEVDLVASVSEMGVDLE</sequence>
<dbReference type="EMBL" id="KI913959">
    <property type="protein sequence ID" value="ETW03779.1"/>
    <property type="molecule type" value="Genomic_DNA"/>
</dbReference>
<reference evidence="1" key="1">
    <citation type="submission" date="2013-12" db="EMBL/GenBank/DDBJ databases">
        <title>The Genome Sequence of Aphanomyces invadans NJM9701.</title>
        <authorList>
            <consortium name="The Broad Institute Genomics Platform"/>
            <person name="Russ C."/>
            <person name="Tyler B."/>
            <person name="van West P."/>
            <person name="Dieguez-Uribeondo J."/>
            <person name="Young S.K."/>
            <person name="Zeng Q."/>
            <person name="Gargeya S."/>
            <person name="Fitzgerald M."/>
            <person name="Abouelleil A."/>
            <person name="Alvarado L."/>
            <person name="Chapman S.B."/>
            <person name="Gainer-Dewar J."/>
            <person name="Goldberg J."/>
            <person name="Griggs A."/>
            <person name="Gujja S."/>
            <person name="Hansen M."/>
            <person name="Howarth C."/>
            <person name="Imamovic A."/>
            <person name="Ireland A."/>
            <person name="Larimer J."/>
            <person name="McCowan C."/>
            <person name="Murphy C."/>
            <person name="Pearson M."/>
            <person name="Poon T.W."/>
            <person name="Priest M."/>
            <person name="Roberts A."/>
            <person name="Saif S."/>
            <person name="Shea T."/>
            <person name="Sykes S."/>
            <person name="Wortman J."/>
            <person name="Nusbaum C."/>
            <person name="Birren B."/>
        </authorList>
    </citation>
    <scope>NUCLEOTIDE SEQUENCE [LARGE SCALE GENOMIC DNA]</scope>
    <source>
        <strain evidence="1">NJM9701</strain>
    </source>
</reference>
<dbReference type="PANTHER" id="PTHR47169">
    <property type="entry name" value="OS01G0541250 PROTEIN"/>
    <property type="match status" value="1"/>
</dbReference>
<dbReference type="Gene3D" id="3.30.420.10">
    <property type="entry name" value="Ribonuclease H-like superfamily/Ribonuclease H"/>
    <property type="match status" value="1"/>
</dbReference>
<dbReference type="VEuPathDB" id="FungiDB:H310_05145"/>
<protein>
    <submittedName>
        <fullName evidence="1">Uncharacterized protein</fullName>
    </submittedName>
</protein>
<accession>A0A024UBX6</accession>
<dbReference type="OrthoDB" id="1739492at2759"/>
<name>A0A024UBX6_9STRA</name>
<gene>
    <name evidence="1" type="ORF">H310_05145</name>
</gene>